<feature type="binding site" evidence="10">
    <location>
        <position position="151"/>
    </location>
    <ligand>
        <name>K(+)</name>
        <dbReference type="ChEBI" id="CHEBI:29103"/>
    </ligand>
</feature>
<evidence type="ECO:0000256" key="1">
    <source>
        <dbReference type="ARBA" id="ARBA00000013"/>
    </source>
</evidence>
<reference evidence="12 13" key="1">
    <citation type="submission" date="2016-08" db="EMBL/GenBank/DDBJ databases">
        <authorList>
            <consortium name="Pathogen Informatics"/>
        </authorList>
    </citation>
    <scope>NUCLEOTIDE SEQUENCE [LARGE SCALE GENOMIC DNA]</scope>
    <source>
        <strain evidence="12 13">AJ</strain>
    </source>
</reference>
<keyword evidence="12" id="KW-0560">Oxidoreductase</keyword>
<accession>A0A1C6XJR9</accession>
<keyword evidence="7 10" id="KW-0630">Potassium</keyword>
<evidence type="ECO:0000256" key="10">
    <source>
        <dbReference type="HAMAP-Rule" id="MF_03159"/>
    </source>
</evidence>
<dbReference type="EMBL" id="LT608179">
    <property type="protein sequence ID" value="SCM04579.1"/>
    <property type="molecule type" value="Genomic_DNA"/>
</dbReference>
<evidence type="ECO:0000256" key="2">
    <source>
        <dbReference type="ARBA" id="ARBA00000909"/>
    </source>
</evidence>
<dbReference type="HAMAP" id="MF_01966">
    <property type="entry name" value="NADHX_epimerase"/>
    <property type="match status" value="1"/>
</dbReference>
<dbReference type="GO" id="GO:0000166">
    <property type="term" value="F:nucleotide binding"/>
    <property type="evidence" value="ECO:0007669"/>
    <property type="project" value="UniProtKB-KW"/>
</dbReference>
<dbReference type="GO" id="GO:0016491">
    <property type="term" value="F:oxidoreductase activity"/>
    <property type="evidence" value="ECO:0007669"/>
    <property type="project" value="UniProtKB-KW"/>
</dbReference>
<dbReference type="Gene3D" id="3.40.50.10260">
    <property type="entry name" value="YjeF N-terminal domain"/>
    <property type="match status" value="1"/>
</dbReference>
<feature type="binding site" evidence="10">
    <location>
        <begin position="155"/>
        <end position="161"/>
    </location>
    <ligand>
        <name>(6S)-NADPHX</name>
        <dbReference type="ChEBI" id="CHEBI:64076"/>
    </ligand>
</feature>
<feature type="binding site" evidence="10">
    <location>
        <position position="184"/>
    </location>
    <ligand>
        <name>(6S)-NADPHX</name>
        <dbReference type="ChEBI" id="CHEBI:64076"/>
    </ligand>
</feature>
<dbReference type="InterPro" id="IPR032976">
    <property type="entry name" value="YJEFN_prot_NAXE-like"/>
</dbReference>
<evidence type="ECO:0000256" key="7">
    <source>
        <dbReference type="ARBA" id="ARBA00022958"/>
    </source>
</evidence>
<comment type="catalytic activity">
    <reaction evidence="1 10">
        <text>(6R)-NADHX = (6S)-NADHX</text>
        <dbReference type="Rhea" id="RHEA:32215"/>
        <dbReference type="ChEBI" id="CHEBI:64074"/>
        <dbReference type="ChEBI" id="CHEBI:64075"/>
        <dbReference type="EC" id="5.1.99.6"/>
    </reaction>
</comment>
<evidence type="ECO:0000259" key="11">
    <source>
        <dbReference type="PROSITE" id="PS51385"/>
    </source>
</evidence>
<dbReference type="SUPFAM" id="SSF64153">
    <property type="entry name" value="YjeF N-terminal domain-like"/>
    <property type="match status" value="1"/>
</dbReference>
<feature type="binding site" evidence="10">
    <location>
        <begin position="88"/>
        <end position="92"/>
    </location>
    <ligand>
        <name>(6S)-NADPHX</name>
        <dbReference type="ChEBI" id="CHEBI:64076"/>
    </ligand>
</feature>
<dbReference type="GO" id="GO:0052856">
    <property type="term" value="F:NAD(P)HX epimerase activity"/>
    <property type="evidence" value="ECO:0007669"/>
    <property type="project" value="UniProtKB-UniRule"/>
</dbReference>
<keyword evidence="8 10" id="KW-0520">NAD</keyword>
<sequence length="255" mass="28657">MCMHKFNILRNEILELHNIHNTVTCTMKITYLSQALAKTIDDELMSDEVGYTTSQLMELAGLSISQIIFKNYDLVNFKKIIICCGPGNNGGDGLVAARHLKEFGYDVTVVYLKENNKILFKGLLKLLEHYEIPVLRSITLDEMCNYDLIVDAIFGFSFSGAPRSPFDALISMINNSKKAVVSIDVPSGTNIDKGANNVELCVESEMNISLMLPKEGLRNYTKKHFLGGRFLPASIIKKYNLDVPHFEGYNSYIQL</sequence>
<keyword evidence="6" id="KW-0521">NADP</keyword>
<feature type="binding site" evidence="10">
    <location>
        <position position="187"/>
    </location>
    <ligand>
        <name>K(+)</name>
        <dbReference type="ChEBI" id="CHEBI:29103"/>
    </ligand>
</feature>
<dbReference type="Proteomes" id="UP000507163">
    <property type="component" value="Chromosome 13"/>
</dbReference>
<gene>
    <name evidence="12" type="ORF">PCHAJ_000374900</name>
</gene>
<dbReference type="GO" id="GO:0046872">
    <property type="term" value="F:metal ion binding"/>
    <property type="evidence" value="ECO:0007669"/>
    <property type="project" value="UniProtKB-KW"/>
</dbReference>
<keyword evidence="5 10" id="KW-0547">Nucleotide-binding</keyword>
<comment type="similarity">
    <text evidence="10">Belongs to the NnrE/AIBP family.</text>
</comment>
<evidence type="ECO:0000256" key="8">
    <source>
        <dbReference type="ARBA" id="ARBA00023027"/>
    </source>
</evidence>
<evidence type="ECO:0000256" key="5">
    <source>
        <dbReference type="ARBA" id="ARBA00022741"/>
    </source>
</evidence>
<evidence type="ECO:0000256" key="6">
    <source>
        <dbReference type="ARBA" id="ARBA00022857"/>
    </source>
</evidence>
<feature type="binding site" evidence="10">
    <location>
        <position position="89"/>
    </location>
    <ligand>
        <name>K(+)</name>
        <dbReference type="ChEBI" id="CHEBI:29103"/>
    </ligand>
</feature>
<comment type="function">
    <text evidence="10">Catalyzes the epimerization of the S- and R-forms of NAD(P)HX, a damaged form of NAD(P)H that is a result of enzymatic or heat-dependent hydration. This is a prerequisite for the S-specific NAD(P)H-hydrate dehydratase to allow the repair of both epimers of NAD(P)HX.</text>
</comment>
<dbReference type="NCBIfam" id="TIGR00197">
    <property type="entry name" value="yjeF_nterm"/>
    <property type="match status" value="1"/>
</dbReference>
<evidence type="ECO:0000256" key="4">
    <source>
        <dbReference type="ARBA" id="ARBA00022723"/>
    </source>
</evidence>
<feature type="domain" description="YjeF N-terminal" evidence="11">
    <location>
        <begin position="37"/>
        <end position="243"/>
    </location>
</feature>
<keyword evidence="9 10" id="KW-0413">Isomerase</keyword>
<dbReference type="PANTHER" id="PTHR13232:SF10">
    <property type="entry name" value="NAD(P)H-HYDRATE EPIMERASE"/>
    <property type="match status" value="1"/>
</dbReference>
<dbReference type="PANTHER" id="PTHR13232">
    <property type="entry name" value="NAD(P)H-HYDRATE EPIMERASE"/>
    <property type="match status" value="1"/>
</dbReference>
<dbReference type="InterPro" id="IPR036652">
    <property type="entry name" value="YjeF_N_dom_sf"/>
</dbReference>
<evidence type="ECO:0000256" key="9">
    <source>
        <dbReference type="ARBA" id="ARBA00023235"/>
    </source>
</evidence>
<evidence type="ECO:0000256" key="3">
    <source>
        <dbReference type="ARBA" id="ARBA00012228"/>
    </source>
</evidence>
<dbReference type="GO" id="GO:0005739">
    <property type="term" value="C:mitochondrion"/>
    <property type="evidence" value="ECO:0007669"/>
    <property type="project" value="TreeGrafter"/>
</dbReference>
<comment type="cofactor">
    <cofactor evidence="10">
        <name>K(+)</name>
        <dbReference type="ChEBI" id="CHEBI:29103"/>
    </cofactor>
    <text evidence="10">Binds 1 potassium ion per subunit.</text>
</comment>
<comment type="caution">
    <text evidence="10">Lacks conserved residue(s) required for the propagation of feature annotation.</text>
</comment>
<evidence type="ECO:0000313" key="12">
    <source>
        <dbReference type="EMBL" id="SCM04579.1"/>
    </source>
</evidence>
<name>A0A1C6XJR9_PLACU</name>
<proteinExistence type="inferred from homology"/>
<dbReference type="AlphaFoldDB" id="A0A1C6XJR9"/>
<organism evidence="12 13">
    <name type="scientific">Plasmodium chabaudi chabaudi</name>
    <dbReference type="NCBI Taxonomy" id="31271"/>
    <lineage>
        <taxon>Eukaryota</taxon>
        <taxon>Sar</taxon>
        <taxon>Alveolata</taxon>
        <taxon>Apicomplexa</taxon>
        <taxon>Aconoidasida</taxon>
        <taxon>Haemosporida</taxon>
        <taxon>Plasmodiidae</taxon>
        <taxon>Plasmodium</taxon>
        <taxon>Plasmodium (Vinckeia)</taxon>
    </lineage>
</organism>
<dbReference type="PROSITE" id="PS51385">
    <property type="entry name" value="YJEF_N"/>
    <property type="match status" value="1"/>
</dbReference>
<keyword evidence="4 10" id="KW-0479">Metal-binding</keyword>
<dbReference type="InterPro" id="IPR004443">
    <property type="entry name" value="YjeF_N_dom"/>
</dbReference>
<dbReference type="EC" id="5.1.99.6" evidence="3 10"/>
<comment type="catalytic activity">
    <reaction evidence="2 10">
        <text>(6R)-NADPHX = (6S)-NADPHX</text>
        <dbReference type="Rhea" id="RHEA:32227"/>
        <dbReference type="ChEBI" id="CHEBI:64076"/>
        <dbReference type="ChEBI" id="CHEBI:64077"/>
        <dbReference type="EC" id="5.1.99.6"/>
    </reaction>
</comment>
<protein>
    <recommendedName>
        <fullName evidence="3 10">NAD(P)H-hydrate epimerase</fullName>
        <ecNumber evidence="3 10">5.1.99.6</ecNumber>
    </recommendedName>
    <alternativeName>
        <fullName evidence="10">NAD(P)HX epimerase</fullName>
    </alternativeName>
</protein>
<evidence type="ECO:0000313" key="13">
    <source>
        <dbReference type="Proteomes" id="UP000507163"/>
    </source>
</evidence>
<dbReference type="Pfam" id="PF03853">
    <property type="entry name" value="YjeF_N"/>
    <property type="match status" value="1"/>
</dbReference>